<dbReference type="InterPro" id="IPR011990">
    <property type="entry name" value="TPR-like_helical_dom_sf"/>
</dbReference>
<keyword evidence="2" id="KW-1185">Reference proteome</keyword>
<dbReference type="Proteomes" id="UP000198741">
    <property type="component" value="Chromosome I"/>
</dbReference>
<reference evidence="1 2" key="1">
    <citation type="submission" date="2016-10" db="EMBL/GenBank/DDBJ databases">
        <authorList>
            <person name="de Groot N.N."/>
        </authorList>
    </citation>
    <scope>NUCLEOTIDE SEQUENCE [LARGE SCALE GENOMIC DNA]</scope>
    <source>
        <strain evidence="2">P4-7,KCTC 19426,CECT 7604</strain>
    </source>
</reference>
<accession>A0A1H0JW61</accession>
<evidence type="ECO:0000313" key="1">
    <source>
        <dbReference type="EMBL" id="SDO47651.1"/>
    </source>
</evidence>
<dbReference type="InterPro" id="IPR004027">
    <property type="entry name" value="SEC_C_motif"/>
</dbReference>
<evidence type="ECO:0000313" key="2">
    <source>
        <dbReference type="Proteomes" id="UP000198741"/>
    </source>
</evidence>
<dbReference type="Pfam" id="PF14559">
    <property type="entry name" value="TPR_19"/>
    <property type="match status" value="1"/>
</dbReference>
<dbReference type="STRING" id="1090615.SAMN04515671_1060"/>
<dbReference type="SUPFAM" id="SSF48452">
    <property type="entry name" value="TPR-like"/>
    <property type="match status" value="1"/>
</dbReference>
<protein>
    <submittedName>
        <fullName evidence="1">SEC-C motif-containing protein</fullName>
    </submittedName>
</protein>
<sequence length="671" mass="72553">MCAVTDKAALAIAAALQNEISLSRPELLAELRRRGITLGEEAFAQMWQDDRLRLLARVELADPELVVNLPLALTERVFTHRVSATEIAADQVITLPDLAALWPIIDTAPYNTVNNHPFAEVFDDEEADSVLQLAAGTLAEYAAGSLIAITVTDDGLTLAGAPEPEPSELARLSSVVLDDYLEVFGVDLVSTSPDPVFAEDEPEVLADLPRSRGAVPLEEFLALVLARHPQVFTTAGWPVADLLEQLDLEHQDGMIAVAGFDFEADSQARAEADEIEMLTETYDLDPTQAAAVVAFSDKIAEVHDAVHEWADDGTDEGNAPEVEALDLVPELPFLSDPMVVVAIAEENLTGDPHLGDMLSSILHTLTQVTPRRSQAGVAWLQGRCADLLGQIDQAQTLYEKALELDADHFPAMRELATIHSLRGDANKAVSLLQRAGVPADDPELAVVSKYTGEARADIGRNDDCWCGSGRKYKKCHLGRSDHDLESRREWLYDKVAHWIRNGSGRELLVELATTSADPAAGPEALFEAVQNPVLTDIAMFEGCYLADFLDLRGPALPADERALLEAWLDTRRGLYKIDAMDRFRGLTLTDVASGDTAVVPLTGLKSKVRVGDRVVLRLLPAGESVAVPGGLVVVPAGRRELVTGLLDLQGSDEVDPIRTAAVLFGRPAPLD</sequence>
<dbReference type="SUPFAM" id="SSF103642">
    <property type="entry name" value="Sec-C motif"/>
    <property type="match status" value="1"/>
</dbReference>
<dbReference type="Pfam" id="PF02810">
    <property type="entry name" value="SEC-C"/>
    <property type="match status" value="1"/>
</dbReference>
<organism evidence="1 2">
    <name type="scientific">Nakamurella panacisegetis</name>
    <dbReference type="NCBI Taxonomy" id="1090615"/>
    <lineage>
        <taxon>Bacteria</taxon>
        <taxon>Bacillati</taxon>
        <taxon>Actinomycetota</taxon>
        <taxon>Actinomycetes</taxon>
        <taxon>Nakamurellales</taxon>
        <taxon>Nakamurellaceae</taxon>
        <taxon>Nakamurella</taxon>
    </lineage>
</organism>
<dbReference type="EMBL" id="LT629710">
    <property type="protein sequence ID" value="SDO47651.1"/>
    <property type="molecule type" value="Genomic_DNA"/>
</dbReference>
<proteinExistence type="predicted"/>
<name>A0A1H0JW61_9ACTN</name>
<dbReference type="AlphaFoldDB" id="A0A1H0JW61"/>
<dbReference type="Gene3D" id="1.25.40.10">
    <property type="entry name" value="Tetratricopeptide repeat domain"/>
    <property type="match status" value="1"/>
</dbReference>
<gene>
    <name evidence="1" type="ORF">SAMN04515671_1060</name>
</gene>